<feature type="transmembrane region" description="Helical" evidence="17">
    <location>
        <begin position="221"/>
        <end position="240"/>
    </location>
</feature>
<comment type="miscellaneous">
    <text evidence="17">Bacitracin is thought to be involved in the inhibition of peptidoglycan synthesis by sequestering undecaprenyl diphosphate, thereby reducing the pool of lipid carrier available.</text>
</comment>
<feature type="transmembrane region" description="Helical" evidence="17">
    <location>
        <begin position="189"/>
        <end position="209"/>
    </location>
</feature>
<keyword evidence="9 17" id="KW-0573">Peptidoglycan synthesis</keyword>
<evidence type="ECO:0000313" key="18">
    <source>
        <dbReference type="EMBL" id="SMO65700.1"/>
    </source>
</evidence>
<evidence type="ECO:0000256" key="1">
    <source>
        <dbReference type="ARBA" id="ARBA00004651"/>
    </source>
</evidence>
<evidence type="ECO:0000256" key="14">
    <source>
        <dbReference type="ARBA" id="ARBA00032707"/>
    </source>
</evidence>
<evidence type="ECO:0000313" key="19">
    <source>
        <dbReference type="Proteomes" id="UP000315636"/>
    </source>
</evidence>
<evidence type="ECO:0000256" key="4">
    <source>
        <dbReference type="ARBA" id="ARBA00021581"/>
    </source>
</evidence>
<dbReference type="GO" id="GO:0008360">
    <property type="term" value="P:regulation of cell shape"/>
    <property type="evidence" value="ECO:0007669"/>
    <property type="project" value="UniProtKB-KW"/>
</dbReference>
<evidence type="ECO:0000256" key="16">
    <source>
        <dbReference type="ARBA" id="ARBA00047594"/>
    </source>
</evidence>
<evidence type="ECO:0000256" key="3">
    <source>
        <dbReference type="ARBA" id="ARBA00012374"/>
    </source>
</evidence>
<keyword evidence="7 17" id="KW-0378">Hydrolase</keyword>
<dbReference type="HAMAP" id="MF_01006">
    <property type="entry name" value="Undec_diphosphatase"/>
    <property type="match status" value="1"/>
</dbReference>
<dbReference type="OrthoDB" id="9808289at2"/>
<evidence type="ECO:0000256" key="7">
    <source>
        <dbReference type="ARBA" id="ARBA00022801"/>
    </source>
</evidence>
<accession>A0A521D493</accession>
<protein>
    <recommendedName>
        <fullName evidence="4 17">Undecaprenyl-diphosphatase</fullName>
        <ecNumber evidence="3 17">3.6.1.27</ecNumber>
    </recommendedName>
    <alternativeName>
        <fullName evidence="15 17">Bacitracin resistance protein</fullName>
    </alternativeName>
    <alternativeName>
        <fullName evidence="14 17">Undecaprenyl pyrophosphate phosphatase</fullName>
    </alternativeName>
</protein>
<evidence type="ECO:0000256" key="6">
    <source>
        <dbReference type="ARBA" id="ARBA00022692"/>
    </source>
</evidence>
<feature type="transmembrane region" description="Helical" evidence="17">
    <location>
        <begin position="44"/>
        <end position="63"/>
    </location>
</feature>
<comment type="function">
    <text evidence="17">Catalyzes the dephosphorylation of undecaprenyl diphosphate (UPP). Confers resistance to bacitracin.</text>
</comment>
<keyword evidence="5 17" id="KW-1003">Cell membrane</keyword>
<sequence length="272" mass="29615">MTDIGLLLKYALLGLLQGITEPIPVSSSGHLLIASELFGLEIEGLSFAVFMNFASLLAVLIIYRKDLIRLTVNGFRYITTGERQAKDDFMFIVYLIIGTIPAGVAGVLFEDYIKEALEGILIIGVTLIITGIALWVIRNLRGRKNDQNLSLKDAIIVGLAQAVALIPGISRSGATIVASMGIGMKRDTALRYSFLLYIPVSVGGMILSITDLMNDPKIDTLLVPYLIAFVLSFIASYFSLKWLMNIMAKGNLGYFTVYCVAVGLAVIGYSLF</sequence>
<keyword evidence="8 17" id="KW-0133">Cell shape</keyword>
<proteinExistence type="inferred from homology"/>
<dbReference type="PANTHER" id="PTHR30622">
    <property type="entry name" value="UNDECAPRENYL-DIPHOSPHATASE"/>
    <property type="match status" value="1"/>
</dbReference>
<comment type="similarity">
    <text evidence="2 17">Belongs to the UppP family.</text>
</comment>
<keyword evidence="10 17" id="KW-1133">Transmembrane helix</keyword>
<comment type="subcellular location">
    <subcellularLocation>
        <location evidence="1 17">Cell membrane</location>
        <topology evidence="1 17">Multi-pass membrane protein</topology>
    </subcellularLocation>
</comment>
<evidence type="ECO:0000256" key="13">
    <source>
        <dbReference type="ARBA" id="ARBA00023316"/>
    </source>
</evidence>
<evidence type="ECO:0000256" key="17">
    <source>
        <dbReference type="HAMAP-Rule" id="MF_01006"/>
    </source>
</evidence>
<feature type="transmembrane region" description="Helical" evidence="17">
    <location>
        <begin position="252"/>
        <end position="271"/>
    </location>
</feature>
<dbReference type="EMBL" id="FXTI01000005">
    <property type="protein sequence ID" value="SMO65700.1"/>
    <property type="molecule type" value="Genomic_DNA"/>
</dbReference>
<feature type="transmembrane region" description="Helical" evidence="17">
    <location>
        <begin position="89"/>
        <end position="108"/>
    </location>
</feature>
<keyword evidence="19" id="KW-1185">Reference proteome</keyword>
<dbReference type="GO" id="GO:0050380">
    <property type="term" value="F:undecaprenyl-diphosphatase activity"/>
    <property type="evidence" value="ECO:0007669"/>
    <property type="project" value="UniProtKB-UniRule"/>
</dbReference>
<keyword evidence="6 17" id="KW-0812">Transmembrane</keyword>
<dbReference type="GO" id="GO:0046677">
    <property type="term" value="P:response to antibiotic"/>
    <property type="evidence" value="ECO:0007669"/>
    <property type="project" value="UniProtKB-UniRule"/>
</dbReference>
<dbReference type="AlphaFoldDB" id="A0A521D493"/>
<dbReference type="Pfam" id="PF02673">
    <property type="entry name" value="BacA"/>
    <property type="match status" value="1"/>
</dbReference>
<dbReference type="GO" id="GO:0071555">
    <property type="term" value="P:cell wall organization"/>
    <property type="evidence" value="ECO:0007669"/>
    <property type="project" value="UniProtKB-KW"/>
</dbReference>
<evidence type="ECO:0000256" key="12">
    <source>
        <dbReference type="ARBA" id="ARBA00023251"/>
    </source>
</evidence>
<keyword evidence="11 17" id="KW-0472">Membrane</keyword>
<evidence type="ECO:0000256" key="5">
    <source>
        <dbReference type="ARBA" id="ARBA00022475"/>
    </source>
</evidence>
<evidence type="ECO:0000256" key="10">
    <source>
        <dbReference type="ARBA" id="ARBA00022989"/>
    </source>
</evidence>
<keyword evidence="12 17" id="KW-0046">Antibiotic resistance</keyword>
<dbReference type="InterPro" id="IPR003824">
    <property type="entry name" value="UppP"/>
</dbReference>
<evidence type="ECO:0000256" key="2">
    <source>
        <dbReference type="ARBA" id="ARBA00010621"/>
    </source>
</evidence>
<keyword evidence="13 17" id="KW-0961">Cell wall biogenesis/degradation</keyword>
<dbReference type="GO" id="GO:0005886">
    <property type="term" value="C:plasma membrane"/>
    <property type="evidence" value="ECO:0007669"/>
    <property type="project" value="UniProtKB-SubCell"/>
</dbReference>
<evidence type="ECO:0000256" key="15">
    <source>
        <dbReference type="ARBA" id="ARBA00032932"/>
    </source>
</evidence>
<organism evidence="18 19">
    <name type="scientific">Melghirimyces algeriensis</name>
    <dbReference type="NCBI Taxonomy" id="910412"/>
    <lineage>
        <taxon>Bacteria</taxon>
        <taxon>Bacillati</taxon>
        <taxon>Bacillota</taxon>
        <taxon>Bacilli</taxon>
        <taxon>Bacillales</taxon>
        <taxon>Thermoactinomycetaceae</taxon>
        <taxon>Melghirimyces</taxon>
    </lineage>
</organism>
<dbReference type="EC" id="3.6.1.27" evidence="3 17"/>
<feature type="transmembrane region" description="Helical" evidence="17">
    <location>
        <begin position="120"/>
        <end position="137"/>
    </location>
</feature>
<dbReference type="GO" id="GO:0009252">
    <property type="term" value="P:peptidoglycan biosynthetic process"/>
    <property type="evidence" value="ECO:0007669"/>
    <property type="project" value="UniProtKB-KW"/>
</dbReference>
<reference evidence="18 19" key="1">
    <citation type="submission" date="2017-05" db="EMBL/GenBank/DDBJ databases">
        <authorList>
            <person name="Varghese N."/>
            <person name="Submissions S."/>
        </authorList>
    </citation>
    <scope>NUCLEOTIDE SEQUENCE [LARGE SCALE GENOMIC DNA]</scope>
    <source>
        <strain evidence="18 19">DSM 45474</strain>
    </source>
</reference>
<gene>
    <name evidence="17" type="primary">uppP</name>
    <name evidence="18" type="ORF">SAMN06264849_10574</name>
</gene>
<dbReference type="Proteomes" id="UP000315636">
    <property type="component" value="Unassembled WGS sequence"/>
</dbReference>
<evidence type="ECO:0000256" key="8">
    <source>
        <dbReference type="ARBA" id="ARBA00022960"/>
    </source>
</evidence>
<evidence type="ECO:0000256" key="11">
    <source>
        <dbReference type="ARBA" id="ARBA00023136"/>
    </source>
</evidence>
<comment type="catalytic activity">
    <reaction evidence="16 17">
        <text>di-trans,octa-cis-undecaprenyl diphosphate + H2O = di-trans,octa-cis-undecaprenyl phosphate + phosphate + H(+)</text>
        <dbReference type="Rhea" id="RHEA:28094"/>
        <dbReference type="ChEBI" id="CHEBI:15377"/>
        <dbReference type="ChEBI" id="CHEBI:15378"/>
        <dbReference type="ChEBI" id="CHEBI:43474"/>
        <dbReference type="ChEBI" id="CHEBI:58405"/>
        <dbReference type="ChEBI" id="CHEBI:60392"/>
        <dbReference type="EC" id="3.6.1.27"/>
    </reaction>
</comment>
<evidence type="ECO:0000256" key="9">
    <source>
        <dbReference type="ARBA" id="ARBA00022984"/>
    </source>
</evidence>
<dbReference type="RefSeq" id="WP_142505410.1">
    <property type="nucleotide sequence ID" value="NZ_FXTI01000005.1"/>
</dbReference>
<dbReference type="PANTHER" id="PTHR30622:SF2">
    <property type="entry name" value="UNDECAPRENYL-DIPHOSPHATASE"/>
    <property type="match status" value="1"/>
</dbReference>
<name>A0A521D493_9BACL</name>